<feature type="transmembrane region" description="Helical" evidence="7">
    <location>
        <begin position="147"/>
        <end position="165"/>
    </location>
</feature>
<evidence type="ECO:0000256" key="1">
    <source>
        <dbReference type="ARBA" id="ARBA00004429"/>
    </source>
</evidence>
<keyword evidence="7" id="KW-0813">Transport</keyword>
<keyword evidence="9" id="KW-1185">Reference proteome</keyword>
<keyword evidence="5 7" id="KW-0472">Membrane</keyword>
<feature type="transmembrane region" description="Helical" evidence="7">
    <location>
        <begin position="323"/>
        <end position="344"/>
    </location>
</feature>
<feature type="transmembrane region" description="Helical" evidence="7">
    <location>
        <begin position="430"/>
        <end position="448"/>
    </location>
</feature>
<feature type="transmembrane region" description="Helical" evidence="7">
    <location>
        <begin position="113"/>
        <end position="135"/>
    </location>
</feature>
<comment type="function">
    <text evidence="7">Na(+)/H(+) antiporter that extrudes sodium in exchange for external protons.</text>
</comment>
<evidence type="ECO:0000256" key="3">
    <source>
        <dbReference type="ARBA" id="ARBA00022692"/>
    </source>
</evidence>
<feature type="transmembrane region" description="Helical" evidence="7">
    <location>
        <begin position="202"/>
        <end position="223"/>
    </location>
</feature>
<dbReference type="PANTHER" id="PTHR30341">
    <property type="entry name" value="SODIUM ION/PROTON ANTIPORTER NHAA-RELATED"/>
    <property type="match status" value="1"/>
</dbReference>
<feature type="transmembrane region" description="Helical" evidence="7">
    <location>
        <begin position="235"/>
        <end position="258"/>
    </location>
</feature>
<dbReference type="InterPro" id="IPR004670">
    <property type="entry name" value="NhaA"/>
</dbReference>
<dbReference type="Gene3D" id="1.20.1530.10">
    <property type="entry name" value="Na+/H+ antiporter like domain"/>
    <property type="match status" value="1"/>
</dbReference>
<comment type="similarity">
    <text evidence="7">Belongs to the NhaA Na(+)/H(+) (TC 2.A.33) antiporter family.</text>
</comment>
<dbReference type="AlphaFoldDB" id="A0A0S2TE48"/>
<keyword evidence="7" id="KW-0915">Sodium</keyword>
<evidence type="ECO:0000256" key="2">
    <source>
        <dbReference type="ARBA" id="ARBA00022475"/>
    </source>
</evidence>
<sequence length="456" mass="48894">MAHGPNHTIETKDTTLEKAFSKVLTPFEEFIHRQTTGGLLLMACAVIALLIANFGYLEAYQHILHTPLGLSLGGLELEKSLHHWINDGLMALFFFVVGLEIKREVIVGELSDISKATLPIIAAIGGMVVPALVYTVVSGGPETGSGWGIPMATDIAFAVGVLVLLGTRAPKALLTFLVALAIVDDLGAVIVIALFYTDTIYWGALGSAGALFALLVLMNIVGIRKPLPYFLIGMLLWLAMLKSGVHATLAGVLTALTIPARPKFEPQQFSLLVRKLLDKFDQVHQPGMSIMRNEEQRSILQTLENGVHLVETPLQRLEHNMHAPVAFLIIPLFALANAGIPVHFESMGETLFHPVTIGVMLGLILGKFLGIAGFSWLAIKLGVGKLPAGVSFNHIAAVSLLGGIGFTMSIFIAELAFVGQPEHLLMAKTGILLASIIAGVSGYIWLYLAGNKHVDS</sequence>
<proteinExistence type="inferred from homology"/>
<dbReference type="Pfam" id="PF06965">
    <property type="entry name" value="Na_H_antiport_1"/>
    <property type="match status" value="1"/>
</dbReference>
<name>A0A0S2TE48_9GAMM</name>
<feature type="transmembrane region" description="Helical" evidence="7">
    <location>
        <begin position="356"/>
        <end position="379"/>
    </location>
</feature>
<evidence type="ECO:0000256" key="5">
    <source>
        <dbReference type="ARBA" id="ARBA00023136"/>
    </source>
</evidence>
<feature type="transmembrane region" description="Helical" evidence="7">
    <location>
        <begin position="39"/>
        <end position="61"/>
    </location>
</feature>
<accession>A0A0S2TE48</accession>
<dbReference type="HAMAP" id="MF_01844">
    <property type="entry name" value="NhaA"/>
    <property type="match status" value="1"/>
</dbReference>
<dbReference type="KEGG" id="tee:Tel_09565"/>
<keyword evidence="4 7" id="KW-1133">Transmembrane helix</keyword>
<dbReference type="InterPro" id="IPR023171">
    <property type="entry name" value="Na/H_antiporter_dom_sf"/>
</dbReference>
<keyword evidence="7" id="KW-0050">Antiport</keyword>
<comment type="catalytic activity">
    <reaction evidence="7">
        <text>Na(+)(in) + 2 H(+)(out) = Na(+)(out) + 2 H(+)(in)</text>
        <dbReference type="Rhea" id="RHEA:29251"/>
        <dbReference type="ChEBI" id="CHEBI:15378"/>
        <dbReference type="ChEBI" id="CHEBI:29101"/>
    </reaction>
</comment>
<reference evidence="8" key="1">
    <citation type="submission" date="2015-10" db="EMBL/GenBank/DDBJ databases">
        <title>Description of Candidatus Tenderia electrophaga gen. nov, sp. nov., an Uncultivated Electroautotroph from a Biocathode Enrichment.</title>
        <authorList>
            <person name="Eddie B.J."/>
            <person name="Malanoski A.P."/>
            <person name="Wang Z."/>
            <person name="Hall R.J."/>
            <person name="Oh S.D."/>
            <person name="Heiner C."/>
            <person name="Lin B."/>
            <person name="Strycharz-Glaven S.M."/>
        </authorList>
    </citation>
    <scope>NUCLEOTIDE SEQUENCE [LARGE SCALE GENOMIC DNA]</scope>
    <source>
        <strain evidence="8">NRL1</strain>
    </source>
</reference>
<keyword evidence="3 7" id="KW-0812">Transmembrane</keyword>
<evidence type="ECO:0000313" key="9">
    <source>
        <dbReference type="Proteomes" id="UP000055136"/>
    </source>
</evidence>
<evidence type="ECO:0000256" key="7">
    <source>
        <dbReference type="HAMAP-Rule" id="MF_01844"/>
    </source>
</evidence>
<evidence type="ECO:0000256" key="4">
    <source>
        <dbReference type="ARBA" id="ARBA00022989"/>
    </source>
</evidence>
<dbReference type="GO" id="GO:0006885">
    <property type="term" value="P:regulation of pH"/>
    <property type="evidence" value="ECO:0007669"/>
    <property type="project" value="UniProtKB-UniRule"/>
</dbReference>
<evidence type="ECO:0000256" key="6">
    <source>
        <dbReference type="ARBA" id="ARBA00023201"/>
    </source>
</evidence>
<dbReference type="GO" id="GO:0015385">
    <property type="term" value="F:sodium:proton antiporter activity"/>
    <property type="evidence" value="ECO:0007669"/>
    <property type="project" value="UniProtKB-UniRule"/>
</dbReference>
<dbReference type="NCBIfam" id="TIGR00773">
    <property type="entry name" value="NhaA"/>
    <property type="match status" value="1"/>
</dbReference>
<gene>
    <name evidence="7" type="primary">nhaA</name>
    <name evidence="8" type="ORF">Tel_09565</name>
</gene>
<dbReference type="Proteomes" id="UP000055136">
    <property type="component" value="Chromosome"/>
</dbReference>
<keyword evidence="6 7" id="KW-0739">Sodium transport</keyword>
<dbReference type="STRING" id="1748243.Tel_09565"/>
<organism evidence="8 9">
    <name type="scientific">Candidatus Tenderia electrophaga</name>
    <dbReference type="NCBI Taxonomy" id="1748243"/>
    <lineage>
        <taxon>Bacteria</taxon>
        <taxon>Pseudomonadati</taxon>
        <taxon>Pseudomonadota</taxon>
        <taxon>Gammaproteobacteria</taxon>
        <taxon>Candidatus Tenderiales</taxon>
        <taxon>Candidatus Tenderiaceae</taxon>
        <taxon>Candidatus Tenderia</taxon>
    </lineage>
</organism>
<dbReference type="GO" id="GO:0005886">
    <property type="term" value="C:plasma membrane"/>
    <property type="evidence" value="ECO:0007669"/>
    <property type="project" value="UniProtKB-SubCell"/>
</dbReference>
<protein>
    <recommendedName>
        <fullName evidence="7">Na(+)/H(+) antiporter NhaA</fullName>
    </recommendedName>
    <alternativeName>
        <fullName evidence="7">Sodium/proton antiporter NhaA</fullName>
    </alternativeName>
</protein>
<keyword evidence="7" id="KW-0406">Ion transport</keyword>
<feature type="transmembrane region" description="Helical" evidence="7">
    <location>
        <begin position="391"/>
        <end position="418"/>
    </location>
</feature>
<feature type="transmembrane region" description="Helical" evidence="7">
    <location>
        <begin position="172"/>
        <end position="196"/>
    </location>
</feature>
<dbReference type="PANTHER" id="PTHR30341:SF0">
    <property type="entry name" value="NA(+)_H(+) ANTIPORTER NHAA"/>
    <property type="match status" value="1"/>
</dbReference>
<dbReference type="EMBL" id="CP013099">
    <property type="protein sequence ID" value="ALP53380.1"/>
    <property type="molecule type" value="Genomic_DNA"/>
</dbReference>
<keyword evidence="2 7" id="KW-1003">Cell membrane</keyword>
<feature type="transmembrane region" description="Helical" evidence="7">
    <location>
        <begin position="81"/>
        <end position="101"/>
    </location>
</feature>
<comment type="subcellular location">
    <subcellularLocation>
        <location evidence="1">Cell inner membrane</location>
        <topology evidence="1">Multi-pass membrane protein</topology>
    </subcellularLocation>
    <subcellularLocation>
        <location evidence="7">Cell membrane</location>
        <topology evidence="7">Multi-pass membrane protein</topology>
    </subcellularLocation>
</comment>
<evidence type="ECO:0000313" key="8">
    <source>
        <dbReference type="EMBL" id="ALP53380.1"/>
    </source>
</evidence>